<gene>
    <name evidence="3" type="ORF">SY89_03161</name>
</gene>
<evidence type="ECO:0000256" key="1">
    <source>
        <dbReference type="SAM" id="MobiDB-lite"/>
    </source>
</evidence>
<dbReference type="OrthoDB" id="67352at2157"/>
<feature type="region of interest" description="Disordered" evidence="1">
    <location>
        <begin position="62"/>
        <end position="102"/>
    </location>
</feature>
<feature type="compositionally biased region" description="Basic and acidic residues" evidence="1">
    <location>
        <begin position="72"/>
        <end position="85"/>
    </location>
</feature>
<sequence>MSSDRIDAESKVSGNQANIPARIRRELNIDDGDQLRWQLEDDGSIRVHVIQQQTGTFADFDGYAGEEPTDVTSDHDAWGVDESRRLSSANQNAERSGDVDVE</sequence>
<dbReference type="Gene3D" id="2.10.260.10">
    <property type="match status" value="1"/>
</dbReference>
<evidence type="ECO:0000313" key="3">
    <source>
        <dbReference type="EMBL" id="KPN28927.1"/>
    </source>
</evidence>
<protein>
    <recommendedName>
        <fullName evidence="2">SpoVT-AbrB domain-containing protein</fullName>
    </recommendedName>
</protein>
<dbReference type="PATRIC" id="fig|699431.3.peg.3230"/>
<dbReference type="Pfam" id="PF04014">
    <property type="entry name" value="MazE_antitoxin"/>
    <property type="match status" value="1"/>
</dbReference>
<keyword evidence="4" id="KW-1185">Reference proteome</keyword>
<dbReference type="GO" id="GO:0003677">
    <property type="term" value="F:DNA binding"/>
    <property type="evidence" value="ECO:0007669"/>
    <property type="project" value="InterPro"/>
</dbReference>
<proteinExistence type="predicted"/>
<dbReference type="InterPro" id="IPR037914">
    <property type="entry name" value="SpoVT-AbrB_sf"/>
</dbReference>
<reference evidence="4" key="1">
    <citation type="submission" date="2013-11" db="EMBL/GenBank/DDBJ databases">
        <authorList>
            <person name="Hoang H.T."/>
            <person name="Killian M.L."/>
            <person name="Madson D.M."/>
            <person name="Arruda P.H.E."/>
            <person name="Sun D."/>
            <person name="Schwartz K.J."/>
            <person name="Yoon K."/>
        </authorList>
    </citation>
    <scope>NUCLEOTIDE SEQUENCE [LARGE SCALE GENOMIC DNA]</scope>
    <source>
        <strain evidence="4">CDK2</strain>
    </source>
</reference>
<name>A0A0P7HX10_9EURY</name>
<dbReference type="AlphaFoldDB" id="A0A0P7HX10"/>
<evidence type="ECO:0000259" key="2">
    <source>
        <dbReference type="Pfam" id="PF04014"/>
    </source>
</evidence>
<dbReference type="EMBL" id="LGUC01000002">
    <property type="protein sequence ID" value="KPN28927.1"/>
    <property type="molecule type" value="Genomic_DNA"/>
</dbReference>
<comment type="caution">
    <text evidence="3">The sequence shown here is derived from an EMBL/GenBank/DDBJ whole genome shotgun (WGS) entry which is preliminary data.</text>
</comment>
<accession>A0A0P7HX10</accession>
<dbReference type="SUPFAM" id="SSF89447">
    <property type="entry name" value="AbrB/MazE/MraZ-like"/>
    <property type="match status" value="1"/>
</dbReference>
<dbReference type="InterPro" id="IPR007159">
    <property type="entry name" value="SpoVT-AbrB_dom"/>
</dbReference>
<dbReference type="STRING" id="699431.SY89_03161"/>
<dbReference type="Proteomes" id="UP000050535">
    <property type="component" value="Unassembled WGS sequence"/>
</dbReference>
<organism evidence="3 4">
    <name type="scientific">Halolamina pelagica</name>
    <dbReference type="NCBI Taxonomy" id="699431"/>
    <lineage>
        <taxon>Archaea</taxon>
        <taxon>Methanobacteriati</taxon>
        <taxon>Methanobacteriota</taxon>
        <taxon>Stenosarchaea group</taxon>
        <taxon>Halobacteria</taxon>
        <taxon>Halobacteriales</taxon>
        <taxon>Haloferacaceae</taxon>
    </lineage>
</organism>
<evidence type="ECO:0000313" key="4">
    <source>
        <dbReference type="Proteomes" id="UP000050535"/>
    </source>
</evidence>
<feature type="domain" description="SpoVT-AbrB" evidence="2">
    <location>
        <begin position="19"/>
        <end position="47"/>
    </location>
</feature>